<dbReference type="AlphaFoldDB" id="A0AAP0KUB7"/>
<evidence type="ECO:0000256" key="1">
    <source>
        <dbReference type="SAM" id="MobiDB-lite"/>
    </source>
</evidence>
<dbReference type="EMBL" id="JBBNAG010000002">
    <property type="protein sequence ID" value="KAK9158118.1"/>
    <property type="molecule type" value="Genomic_DNA"/>
</dbReference>
<reference evidence="2 3" key="1">
    <citation type="submission" date="2024-01" db="EMBL/GenBank/DDBJ databases">
        <title>Genome assemblies of Stephania.</title>
        <authorList>
            <person name="Yang L."/>
        </authorList>
    </citation>
    <scope>NUCLEOTIDE SEQUENCE [LARGE SCALE GENOMIC DNA]</scope>
    <source>
        <strain evidence="2">JXDWG</strain>
        <tissue evidence="2">Leaf</tissue>
    </source>
</reference>
<name>A0AAP0KUB7_9MAGN</name>
<keyword evidence="3" id="KW-1185">Reference proteome</keyword>
<protein>
    <submittedName>
        <fullName evidence="2">Uncharacterized protein</fullName>
    </submittedName>
</protein>
<evidence type="ECO:0000313" key="2">
    <source>
        <dbReference type="EMBL" id="KAK9158118.1"/>
    </source>
</evidence>
<comment type="caution">
    <text evidence="2">The sequence shown here is derived from an EMBL/GenBank/DDBJ whole genome shotgun (WGS) entry which is preliminary data.</text>
</comment>
<feature type="region of interest" description="Disordered" evidence="1">
    <location>
        <begin position="180"/>
        <end position="212"/>
    </location>
</feature>
<accession>A0AAP0KUB7</accession>
<proteinExistence type="predicted"/>
<gene>
    <name evidence="2" type="ORF">Scep_004692</name>
</gene>
<organism evidence="2 3">
    <name type="scientific">Stephania cephalantha</name>
    <dbReference type="NCBI Taxonomy" id="152367"/>
    <lineage>
        <taxon>Eukaryota</taxon>
        <taxon>Viridiplantae</taxon>
        <taxon>Streptophyta</taxon>
        <taxon>Embryophyta</taxon>
        <taxon>Tracheophyta</taxon>
        <taxon>Spermatophyta</taxon>
        <taxon>Magnoliopsida</taxon>
        <taxon>Ranunculales</taxon>
        <taxon>Menispermaceae</taxon>
        <taxon>Menispermoideae</taxon>
        <taxon>Cissampelideae</taxon>
        <taxon>Stephania</taxon>
    </lineage>
</organism>
<evidence type="ECO:0000313" key="3">
    <source>
        <dbReference type="Proteomes" id="UP001419268"/>
    </source>
</evidence>
<feature type="compositionally biased region" description="Gly residues" evidence="1">
    <location>
        <begin position="186"/>
        <end position="201"/>
    </location>
</feature>
<feature type="compositionally biased region" description="Acidic residues" evidence="1">
    <location>
        <begin position="202"/>
        <end position="212"/>
    </location>
</feature>
<sequence length="212" mass="21766">MGGHLSFKVRTWHLIHNPPTPLLVHPTFREGAPHQSLIFFPDHFPVLGAAAASDLADSSAASDLADSSAAAAALGFHHPNSLSASSSYFPRLPTLSNALQGPQVIFEILTLLTPLTMEMQSSPVPITQSVIAGRRGGEVEVVVSVPGTLSGVAAATNAAHQGVHPIVGVELRRRGGERVGVVKPQRGGGGGVGEVGGGGGAEDGEVVEEEDE</sequence>
<dbReference type="Proteomes" id="UP001419268">
    <property type="component" value="Unassembled WGS sequence"/>
</dbReference>